<evidence type="ECO:0000256" key="1">
    <source>
        <dbReference type="SAM" id="MobiDB-lite"/>
    </source>
</evidence>
<gene>
    <name evidence="2" type="ORF">TRV_06332</name>
</gene>
<feature type="compositionally biased region" description="Basic and acidic residues" evidence="1">
    <location>
        <begin position="39"/>
        <end position="57"/>
    </location>
</feature>
<dbReference type="RefSeq" id="XP_003019614.1">
    <property type="nucleotide sequence ID" value="XM_003019568.1"/>
</dbReference>
<protein>
    <submittedName>
        <fullName evidence="2">Uncharacterized protein</fullName>
    </submittedName>
</protein>
<feature type="compositionally biased region" description="Basic and acidic residues" evidence="1">
    <location>
        <begin position="162"/>
        <end position="180"/>
    </location>
</feature>
<accession>D4DGM7</accession>
<feature type="compositionally biased region" description="Basic and acidic residues" evidence="1">
    <location>
        <begin position="69"/>
        <end position="83"/>
    </location>
</feature>
<comment type="caution">
    <text evidence="2">The sequence shown here is derived from an EMBL/GenBank/DDBJ whole genome shotgun (WGS) entry which is preliminary data.</text>
</comment>
<feature type="region of interest" description="Disordered" evidence="1">
    <location>
        <begin position="267"/>
        <end position="297"/>
    </location>
</feature>
<name>D4DGM7_TRIVH</name>
<feature type="compositionally biased region" description="Basic and acidic residues" evidence="1">
    <location>
        <begin position="103"/>
        <end position="126"/>
    </location>
</feature>
<dbReference type="HOGENOM" id="CLU_883365_0_0_1"/>
<evidence type="ECO:0000313" key="3">
    <source>
        <dbReference type="Proteomes" id="UP000008383"/>
    </source>
</evidence>
<sequence length="315" mass="35843">MLLFSYIYIYRREKARPAEDDVIIGSGRHQKKRNQSKPQEQERSEREEEEEKKRRSVEEEEEEQGSGGRRVEGSGTGERDKGAVRTGRMALSGQRRRGQAGQTERDKREIRDRDTRQRASERRDDAVTDNVVQSLGRESLQSSEEADVGSKNAQGMKTRARRERDEKNVGDRREEEEKKKQREIEFYPWLQPASQPAEGLDYICTQRSYLTARGEDIVIRLSSKTSSPRRDVFSSSTPFIIFISFRSLFVSVSVGLVRPLADVKRARDSDGEVDRRGPTGDGQRVLFKTDDSRPGGGSSDVVVVVVVVVDSWLVS</sequence>
<keyword evidence="3" id="KW-1185">Reference proteome</keyword>
<evidence type="ECO:0000313" key="2">
    <source>
        <dbReference type="EMBL" id="EFE38969.1"/>
    </source>
</evidence>
<dbReference type="GeneID" id="9580143"/>
<dbReference type="KEGG" id="tve:TRV_06332"/>
<proteinExistence type="predicted"/>
<organism evidence="2 3">
    <name type="scientific">Trichophyton verrucosum (strain HKI 0517)</name>
    <dbReference type="NCBI Taxonomy" id="663202"/>
    <lineage>
        <taxon>Eukaryota</taxon>
        <taxon>Fungi</taxon>
        <taxon>Dikarya</taxon>
        <taxon>Ascomycota</taxon>
        <taxon>Pezizomycotina</taxon>
        <taxon>Eurotiomycetes</taxon>
        <taxon>Eurotiomycetidae</taxon>
        <taxon>Onygenales</taxon>
        <taxon>Arthrodermataceae</taxon>
        <taxon>Trichophyton</taxon>
    </lineage>
</organism>
<reference evidence="3" key="1">
    <citation type="journal article" date="2011" name="Genome Biol.">
        <title>Comparative and functional genomics provide insights into the pathogenicity of dermatophytic fungi.</title>
        <authorList>
            <person name="Burmester A."/>
            <person name="Shelest E."/>
            <person name="Gloeckner G."/>
            <person name="Heddergott C."/>
            <person name="Schindler S."/>
            <person name="Staib P."/>
            <person name="Heidel A."/>
            <person name="Felder M."/>
            <person name="Petzold A."/>
            <person name="Szafranski K."/>
            <person name="Feuermann M."/>
            <person name="Pedruzzi I."/>
            <person name="Priebe S."/>
            <person name="Groth M."/>
            <person name="Winkler R."/>
            <person name="Li W."/>
            <person name="Kniemeyer O."/>
            <person name="Schroeckh V."/>
            <person name="Hertweck C."/>
            <person name="Hube B."/>
            <person name="White T.C."/>
            <person name="Platzer M."/>
            <person name="Guthke R."/>
            <person name="Heitman J."/>
            <person name="Woestemeyer J."/>
            <person name="Zipfel P.F."/>
            <person name="Monod M."/>
            <person name="Brakhage A.A."/>
        </authorList>
    </citation>
    <scope>NUCLEOTIDE SEQUENCE [LARGE SCALE GENOMIC DNA]</scope>
    <source>
        <strain evidence="3">HKI 0517</strain>
    </source>
</reference>
<dbReference type="Proteomes" id="UP000008383">
    <property type="component" value="Unassembled WGS sequence"/>
</dbReference>
<dbReference type="AlphaFoldDB" id="D4DGM7"/>
<feature type="region of interest" description="Disordered" evidence="1">
    <location>
        <begin position="15"/>
        <end position="180"/>
    </location>
</feature>
<feature type="compositionally biased region" description="Basic and acidic residues" evidence="1">
    <location>
        <begin position="267"/>
        <end position="278"/>
    </location>
</feature>
<dbReference type="EMBL" id="ACYE01000361">
    <property type="protein sequence ID" value="EFE38969.1"/>
    <property type="molecule type" value="Genomic_DNA"/>
</dbReference>